<gene>
    <name evidence="1" type="ORF">E5259_05665</name>
    <name evidence="2" type="ORF">E5259_08785</name>
    <name evidence="3" type="ORF">E5259_19005</name>
</gene>
<evidence type="ECO:0000313" key="2">
    <source>
        <dbReference type="EMBL" id="QMW77679.1"/>
    </source>
</evidence>
<dbReference type="GeneID" id="75055739"/>
<dbReference type="EMBL" id="CP039126">
    <property type="protein sequence ID" value="QMW77128.1"/>
    <property type="molecule type" value="Genomic_DNA"/>
</dbReference>
<name>A0A7G5MR85_9FIRM</name>
<evidence type="ECO:0000313" key="3">
    <source>
        <dbReference type="EMBL" id="QMW79529.1"/>
    </source>
</evidence>
<dbReference type="EMBL" id="CP039126">
    <property type="protein sequence ID" value="QMW77679.1"/>
    <property type="molecule type" value="Genomic_DNA"/>
</dbReference>
<dbReference type="Proteomes" id="UP000515789">
    <property type="component" value="Chromosome"/>
</dbReference>
<dbReference type="AlphaFoldDB" id="A0A7G5MR85"/>
<protein>
    <submittedName>
        <fullName evidence="1">Uncharacterized protein</fullName>
    </submittedName>
</protein>
<sequence>MENIYVVIDILSNEEEIYSLDRHITLRGVFSSLENAKNALEQLVEAALEEYSDAGHFPATEPDREGVVYQEIYGYEMFRGEINIYSIPLDKITDFLVEHALYIE</sequence>
<evidence type="ECO:0000313" key="1">
    <source>
        <dbReference type="EMBL" id="QMW77128.1"/>
    </source>
</evidence>
<dbReference type="RefSeq" id="WP_163118101.1">
    <property type="nucleotide sequence ID" value="NZ_CP039126.1"/>
</dbReference>
<accession>A0A7G5MR85</accession>
<reference evidence="1 4" key="1">
    <citation type="submission" date="2019-04" db="EMBL/GenBank/DDBJ databases">
        <authorList>
            <person name="Schori C."/>
            <person name="Ahrens C."/>
        </authorList>
    </citation>
    <scope>NUCLEOTIDE SEQUENCE [LARGE SCALE GENOMIC DNA]</scope>
    <source>
        <strain evidence="1 4">DSM 2950</strain>
    </source>
</reference>
<evidence type="ECO:0000313" key="4">
    <source>
        <dbReference type="Proteomes" id="UP000515789"/>
    </source>
</evidence>
<proteinExistence type="predicted"/>
<dbReference type="EMBL" id="CP039126">
    <property type="protein sequence ID" value="QMW79529.1"/>
    <property type="molecule type" value="Genomic_DNA"/>
</dbReference>
<organism evidence="1 4">
    <name type="scientific">Blautia producta</name>
    <dbReference type="NCBI Taxonomy" id="33035"/>
    <lineage>
        <taxon>Bacteria</taxon>
        <taxon>Bacillati</taxon>
        <taxon>Bacillota</taxon>
        <taxon>Clostridia</taxon>
        <taxon>Lachnospirales</taxon>
        <taxon>Lachnospiraceae</taxon>
        <taxon>Blautia</taxon>
    </lineage>
</organism>